<evidence type="ECO:0000313" key="1">
    <source>
        <dbReference type="EMBL" id="GGN91184.1"/>
    </source>
</evidence>
<sequence>MILAAAARLIELIPDVEKEKLLRLIRRRLSTLNELYRKYEEVRRNEK</sequence>
<proteinExistence type="predicted"/>
<organism evidence="1 2">
    <name type="scientific">Saccharibacillus kuerlensis</name>
    <dbReference type="NCBI Taxonomy" id="459527"/>
    <lineage>
        <taxon>Bacteria</taxon>
        <taxon>Bacillati</taxon>
        <taxon>Bacillota</taxon>
        <taxon>Bacilli</taxon>
        <taxon>Bacillales</taxon>
        <taxon>Paenibacillaceae</taxon>
        <taxon>Saccharibacillus</taxon>
    </lineage>
</organism>
<dbReference type="EMBL" id="BMLN01000001">
    <property type="protein sequence ID" value="GGN91184.1"/>
    <property type="molecule type" value="Genomic_DNA"/>
</dbReference>
<accession>A0ABQ2KRK8</accession>
<evidence type="ECO:0008006" key="3">
    <source>
        <dbReference type="Google" id="ProtNLM"/>
    </source>
</evidence>
<name>A0ABQ2KRK8_9BACL</name>
<comment type="caution">
    <text evidence="1">The sequence shown here is derived from an EMBL/GenBank/DDBJ whole genome shotgun (WGS) entry which is preliminary data.</text>
</comment>
<protein>
    <recommendedName>
        <fullName evidence="3">Transcriptional regulator</fullName>
    </recommendedName>
</protein>
<dbReference type="Proteomes" id="UP000606653">
    <property type="component" value="Unassembled WGS sequence"/>
</dbReference>
<keyword evidence="2" id="KW-1185">Reference proteome</keyword>
<reference evidence="2" key="1">
    <citation type="journal article" date="2019" name="Int. J. Syst. Evol. Microbiol.">
        <title>The Global Catalogue of Microorganisms (GCM) 10K type strain sequencing project: providing services to taxonomists for standard genome sequencing and annotation.</title>
        <authorList>
            <consortium name="The Broad Institute Genomics Platform"/>
            <consortium name="The Broad Institute Genome Sequencing Center for Infectious Disease"/>
            <person name="Wu L."/>
            <person name="Ma J."/>
        </authorList>
    </citation>
    <scope>NUCLEOTIDE SEQUENCE [LARGE SCALE GENOMIC DNA]</scope>
    <source>
        <strain evidence="2">CGMCC 1.6964</strain>
    </source>
</reference>
<evidence type="ECO:0000313" key="2">
    <source>
        <dbReference type="Proteomes" id="UP000606653"/>
    </source>
</evidence>
<gene>
    <name evidence="1" type="ORF">GCM10010969_02540</name>
</gene>